<gene>
    <name evidence="1" type="ORF">AG0111_0g1603</name>
</gene>
<name>A0ACB6G4U4_9PLEO</name>
<dbReference type="Proteomes" id="UP000293547">
    <property type="component" value="Unassembled WGS sequence"/>
</dbReference>
<protein>
    <submittedName>
        <fullName evidence="1">Uncharacterized protein</fullName>
    </submittedName>
</protein>
<dbReference type="EMBL" id="PDWZ02000001">
    <property type="protein sequence ID" value="KAB2111723.1"/>
    <property type="molecule type" value="Genomic_DNA"/>
</dbReference>
<sequence length="98" mass="10754">MSIEQGREWGVASLNETRRFFGMTSHTSFTDIHSDPDVAAALEVLYGDVENVELYAGAILEQPSMPMTPESGLCAGTTTTRQLCHMPSRLFEATDSIQ</sequence>
<evidence type="ECO:0000313" key="2">
    <source>
        <dbReference type="Proteomes" id="UP000293547"/>
    </source>
</evidence>
<organism evidence="1 2">
    <name type="scientific">Alternaria gaisen</name>
    <dbReference type="NCBI Taxonomy" id="167740"/>
    <lineage>
        <taxon>Eukaryota</taxon>
        <taxon>Fungi</taxon>
        <taxon>Dikarya</taxon>
        <taxon>Ascomycota</taxon>
        <taxon>Pezizomycotina</taxon>
        <taxon>Dothideomycetes</taxon>
        <taxon>Pleosporomycetidae</taxon>
        <taxon>Pleosporales</taxon>
        <taxon>Pleosporineae</taxon>
        <taxon>Pleosporaceae</taxon>
        <taxon>Alternaria</taxon>
        <taxon>Alternaria sect. Alternaria</taxon>
    </lineage>
</organism>
<proteinExistence type="predicted"/>
<keyword evidence="2" id="KW-1185">Reference proteome</keyword>
<reference evidence="1 2" key="1">
    <citation type="journal article" date="2019" name="bioRxiv">
        <title>Genomics, evolutionary history and diagnostics of the Alternaria alternata species group including apple and Asian pear pathotypes.</title>
        <authorList>
            <person name="Armitage A.D."/>
            <person name="Cockerton H.M."/>
            <person name="Sreenivasaprasad S."/>
            <person name="Woodhall J.W."/>
            <person name="Lane C.R."/>
            <person name="Harrison R.J."/>
            <person name="Clarkson J.P."/>
        </authorList>
    </citation>
    <scope>NUCLEOTIDE SEQUENCE [LARGE SCALE GENOMIC DNA]</scope>
    <source>
        <strain evidence="1 2">FERA 650</strain>
    </source>
</reference>
<accession>A0ACB6G4U4</accession>
<comment type="caution">
    <text evidence="1">The sequence shown here is derived from an EMBL/GenBank/DDBJ whole genome shotgun (WGS) entry which is preliminary data.</text>
</comment>
<evidence type="ECO:0000313" key="1">
    <source>
        <dbReference type="EMBL" id="KAB2111723.1"/>
    </source>
</evidence>